<dbReference type="Gene3D" id="1.20.1250.20">
    <property type="entry name" value="MFS general substrate transporter like domains"/>
    <property type="match status" value="1"/>
</dbReference>
<sequence>MRELFRHRRLVVVLALLYLSQGIPIGLAMDALPTLLRHAGAPLQALAFLPLVGLPWVAKFLWAPLVDNHGGARLGRRRSWIVPMQGVVIACLLALAALGLADGGAWAVGLLALASLASATQDIATDGMAAEHFEGDLLARVNAIQVAGVMVGFFAGGAGGLYLAGQFGPRVAVLALLAVPLLSLAGVLALGRPDARKRPLVAAPRASLARFLRRPLAPSLLALALLSAMTAVSGFGLFKLYLNDAGWALEDIGRLGMAGGVLTVVLGCGGGAWLVRRLGTWRSFALGAALAGASAALWYGQAAGLWPLRVELAWGGVLLGALATGITSVAILTAAMGFAGRGDQAGTDVTAVQSTRDLGEMLASSLLVSLTAQIGYAGGFLAGVALAVLAVAVAWRLQQRAGALVVT</sequence>
<dbReference type="GO" id="GO:0008521">
    <property type="term" value="F:acetyl-CoA transmembrane transporter activity"/>
    <property type="evidence" value="ECO:0007669"/>
    <property type="project" value="InterPro"/>
</dbReference>
<dbReference type="AlphaFoldDB" id="A0A553GYA7"/>
<evidence type="ECO:0000256" key="4">
    <source>
        <dbReference type="ARBA" id="ARBA00022989"/>
    </source>
</evidence>
<dbReference type="GO" id="GO:0035348">
    <property type="term" value="P:acetyl-CoA transmembrane transport"/>
    <property type="evidence" value="ECO:0007669"/>
    <property type="project" value="InterPro"/>
</dbReference>
<gene>
    <name evidence="7" type="ORF">FM069_13150</name>
</gene>
<protein>
    <submittedName>
        <fullName evidence="7">RhtX/FptX family siderophore transporter</fullName>
    </submittedName>
</protein>
<dbReference type="NCBIfam" id="TIGR02718">
    <property type="entry name" value="sider_RhtX_FptX"/>
    <property type="match status" value="1"/>
</dbReference>
<comment type="subcellular location">
    <subcellularLocation>
        <location evidence="1">Membrane</location>
        <topology evidence="1">Multi-pass membrane protein</topology>
    </subcellularLocation>
</comment>
<evidence type="ECO:0000313" key="8">
    <source>
        <dbReference type="Proteomes" id="UP000315235"/>
    </source>
</evidence>
<dbReference type="InterPro" id="IPR004752">
    <property type="entry name" value="AmpG_permease/AT-1"/>
</dbReference>
<dbReference type="InterPro" id="IPR036259">
    <property type="entry name" value="MFS_trans_sf"/>
</dbReference>
<dbReference type="PANTHER" id="PTHR12778">
    <property type="entry name" value="SOLUTE CARRIER FAMILY 33 ACETYL-COA TRANSPORTER -RELATED"/>
    <property type="match status" value="1"/>
</dbReference>
<dbReference type="OrthoDB" id="9787815at2"/>
<dbReference type="PRINTS" id="PR01035">
    <property type="entry name" value="TCRTETA"/>
</dbReference>
<feature type="transmembrane region" description="Helical" evidence="6">
    <location>
        <begin position="374"/>
        <end position="395"/>
    </location>
</feature>
<name>A0A553GYA7_9PSED</name>
<accession>A0A553GYA7</accession>
<evidence type="ECO:0000256" key="2">
    <source>
        <dbReference type="ARBA" id="ARBA00022448"/>
    </source>
</evidence>
<keyword evidence="2" id="KW-0813">Transport</keyword>
<reference evidence="7 8" key="1">
    <citation type="submission" date="2019-07" db="EMBL/GenBank/DDBJ databases">
        <title>Pseudomonas mangiferae sp. nov., isolated from bark of mango tree in Thailand.</title>
        <authorList>
            <person name="Srisuk N."/>
            <person name="Anurat P."/>
        </authorList>
    </citation>
    <scope>NUCLEOTIDE SEQUENCE [LARGE SCALE GENOMIC DNA]</scope>
    <source>
        <strain evidence="7 8">DMKU_BBB3-04</strain>
    </source>
</reference>
<dbReference type="EMBL" id="VJOY01000008">
    <property type="protein sequence ID" value="TRX74482.1"/>
    <property type="molecule type" value="Genomic_DNA"/>
</dbReference>
<dbReference type="InterPro" id="IPR001958">
    <property type="entry name" value="Tet-R_TetA/multi-R_MdtG-like"/>
</dbReference>
<proteinExistence type="predicted"/>
<comment type="caution">
    <text evidence="7">The sequence shown here is derived from an EMBL/GenBank/DDBJ whole genome shotgun (WGS) entry which is preliminary data.</text>
</comment>
<feature type="transmembrane region" description="Helical" evidence="6">
    <location>
        <begin position="87"/>
        <end position="108"/>
    </location>
</feature>
<keyword evidence="8" id="KW-1185">Reference proteome</keyword>
<feature type="transmembrane region" description="Helical" evidence="6">
    <location>
        <begin position="220"/>
        <end position="242"/>
    </location>
</feature>
<dbReference type="Pfam" id="PF13000">
    <property type="entry name" value="Acatn"/>
    <property type="match status" value="1"/>
</dbReference>
<evidence type="ECO:0000256" key="3">
    <source>
        <dbReference type="ARBA" id="ARBA00022692"/>
    </source>
</evidence>
<feature type="transmembrane region" description="Helical" evidence="6">
    <location>
        <begin position="312"/>
        <end position="339"/>
    </location>
</feature>
<evidence type="ECO:0000256" key="1">
    <source>
        <dbReference type="ARBA" id="ARBA00004141"/>
    </source>
</evidence>
<dbReference type="Proteomes" id="UP000315235">
    <property type="component" value="Unassembled WGS sequence"/>
</dbReference>
<keyword evidence="4 6" id="KW-1133">Transmembrane helix</keyword>
<feature type="transmembrane region" description="Helical" evidence="6">
    <location>
        <begin position="143"/>
        <end position="164"/>
    </location>
</feature>
<organism evidence="7 8">
    <name type="scientific">Pseudomonas mangiferae</name>
    <dbReference type="NCBI Taxonomy" id="2593654"/>
    <lineage>
        <taxon>Bacteria</taxon>
        <taxon>Pseudomonadati</taxon>
        <taxon>Pseudomonadota</taxon>
        <taxon>Gammaproteobacteria</taxon>
        <taxon>Pseudomonadales</taxon>
        <taxon>Pseudomonadaceae</taxon>
        <taxon>Pseudomonas</taxon>
    </lineage>
</organism>
<dbReference type="GO" id="GO:0016020">
    <property type="term" value="C:membrane"/>
    <property type="evidence" value="ECO:0007669"/>
    <property type="project" value="UniProtKB-SubCell"/>
</dbReference>
<dbReference type="PANTHER" id="PTHR12778:SF10">
    <property type="entry name" value="MAJOR FACILITATOR SUPERFAMILY DOMAIN-CONTAINING PROTEIN 3"/>
    <property type="match status" value="1"/>
</dbReference>
<dbReference type="InterPro" id="IPR024371">
    <property type="entry name" value="AcetylCoA_trans_1-like"/>
</dbReference>
<feature type="transmembrane region" description="Helical" evidence="6">
    <location>
        <begin position="171"/>
        <end position="191"/>
    </location>
</feature>
<keyword evidence="5 6" id="KW-0472">Membrane</keyword>
<feature type="transmembrane region" description="Helical" evidence="6">
    <location>
        <begin position="254"/>
        <end position="275"/>
    </location>
</feature>
<feature type="transmembrane region" description="Helical" evidence="6">
    <location>
        <begin position="281"/>
        <end position="300"/>
    </location>
</feature>
<dbReference type="SUPFAM" id="SSF103473">
    <property type="entry name" value="MFS general substrate transporter"/>
    <property type="match status" value="1"/>
</dbReference>
<evidence type="ECO:0000256" key="5">
    <source>
        <dbReference type="ARBA" id="ARBA00023136"/>
    </source>
</evidence>
<feature type="transmembrane region" description="Helical" evidence="6">
    <location>
        <begin position="46"/>
        <end position="66"/>
    </location>
</feature>
<dbReference type="RefSeq" id="WP_143488810.1">
    <property type="nucleotide sequence ID" value="NZ_VJOY01000008.1"/>
</dbReference>
<dbReference type="InterPro" id="IPR014090">
    <property type="entry name" value="Siderophore_transpt_RhtX/FptX"/>
</dbReference>
<evidence type="ECO:0000256" key="6">
    <source>
        <dbReference type="SAM" id="Phobius"/>
    </source>
</evidence>
<keyword evidence="3 6" id="KW-0812">Transmembrane</keyword>
<evidence type="ECO:0000313" key="7">
    <source>
        <dbReference type="EMBL" id="TRX74482.1"/>
    </source>
</evidence>